<keyword evidence="3" id="KW-0732">Signal</keyword>
<evidence type="ECO:0000256" key="2">
    <source>
        <dbReference type="SAM" id="Phobius"/>
    </source>
</evidence>
<dbReference type="EMBL" id="CAJNNW010031838">
    <property type="protein sequence ID" value="CAE8709394.1"/>
    <property type="molecule type" value="Genomic_DNA"/>
</dbReference>
<sequence length="314" mass="34273">MRVRRRLRCAFFGLVGTVAVASSADRPLLQGVAYGPAPLKELGTLANDDFMSDAAKAQWSSSGRGDLAIMKALGANAVRLYGNDGGPQIRPGGFLDKNGSYHPALKRITVINEPDLKIGDENSPVKNSRAHNQRHRSNGGAVPAQAPTARTGCIVTLDPATTPLSEEGYGTVLGLQDKVTTFITRVLEEQHMQVTDQAALRRKRAFRHLGRGALQRRRRASWNLVLWRQLSGQVSQPQSRKQRGTGDNGARKATASDQQQEQQQQHSSVELVIMGLACIVVVLLGSLLAWRLLKKRRFSQIMQARASLVGEVEA</sequence>
<comment type="caution">
    <text evidence="4">The sequence shown here is derived from an EMBL/GenBank/DDBJ whole genome shotgun (WGS) entry which is preliminary data.</text>
</comment>
<protein>
    <recommendedName>
        <fullName evidence="6">Subtilisin</fullName>
    </recommendedName>
</protein>
<feature type="transmembrane region" description="Helical" evidence="2">
    <location>
        <begin position="271"/>
        <end position="293"/>
    </location>
</feature>
<dbReference type="Proteomes" id="UP000626109">
    <property type="component" value="Unassembled WGS sequence"/>
</dbReference>
<keyword evidence="2" id="KW-1133">Transmembrane helix</keyword>
<evidence type="ECO:0000256" key="1">
    <source>
        <dbReference type="SAM" id="MobiDB-lite"/>
    </source>
</evidence>
<feature type="region of interest" description="Disordered" evidence="1">
    <location>
        <begin position="235"/>
        <end position="262"/>
    </location>
</feature>
<organism evidence="4 5">
    <name type="scientific">Polarella glacialis</name>
    <name type="common">Dinoflagellate</name>
    <dbReference type="NCBI Taxonomy" id="89957"/>
    <lineage>
        <taxon>Eukaryota</taxon>
        <taxon>Sar</taxon>
        <taxon>Alveolata</taxon>
        <taxon>Dinophyceae</taxon>
        <taxon>Suessiales</taxon>
        <taxon>Suessiaceae</taxon>
        <taxon>Polarella</taxon>
    </lineage>
</organism>
<evidence type="ECO:0000313" key="5">
    <source>
        <dbReference type="Proteomes" id="UP000626109"/>
    </source>
</evidence>
<accession>A0A813KNT1</accession>
<gene>
    <name evidence="4" type="ORF">PGLA2088_LOCUS35437</name>
</gene>
<keyword evidence="2" id="KW-0472">Membrane</keyword>
<evidence type="ECO:0000256" key="3">
    <source>
        <dbReference type="SAM" id="SignalP"/>
    </source>
</evidence>
<feature type="region of interest" description="Disordered" evidence="1">
    <location>
        <begin position="119"/>
        <end position="147"/>
    </location>
</feature>
<keyword evidence="2" id="KW-0812">Transmembrane</keyword>
<reference evidence="4" key="1">
    <citation type="submission" date="2021-02" db="EMBL/GenBank/DDBJ databases">
        <authorList>
            <person name="Dougan E. K."/>
            <person name="Rhodes N."/>
            <person name="Thang M."/>
            <person name="Chan C."/>
        </authorList>
    </citation>
    <scope>NUCLEOTIDE SEQUENCE</scope>
</reference>
<dbReference type="AlphaFoldDB" id="A0A813KNT1"/>
<name>A0A813KNT1_POLGL</name>
<feature type="chain" id="PRO_5032784617" description="Subtilisin" evidence="3">
    <location>
        <begin position="24"/>
        <end position="314"/>
    </location>
</feature>
<evidence type="ECO:0000313" key="4">
    <source>
        <dbReference type="EMBL" id="CAE8709394.1"/>
    </source>
</evidence>
<feature type="signal peptide" evidence="3">
    <location>
        <begin position="1"/>
        <end position="23"/>
    </location>
</feature>
<evidence type="ECO:0008006" key="6">
    <source>
        <dbReference type="Google" id="ProtNLM"/>
    </source>
</evidence>
<feature type="compositionally biased region" description="Basic residues" evidence="1">
    <location>
        <begin position="128"/>
        <end position="137"/>
    </location>
</feature>
<proteinExistence type="predicted"/>